<proteinExistence type="predicted"/>
<dbReference type="InterPro" id="IPR003838">
    <property type="entry name" value="ABC3_permease_C"/>
</dbReference>
<feature type="domain" description="ABC3 transporter permease C-terminal" evidence="7">
    <location>
        <begin position="402"/>
        <end position="521"/>
    </location>
</feature>
<organism evidence="8 9">
    <name type="scientific">Leishmania tarentolae</name>
    <name type="common">Sauroleishmania tarentolae</name>
    <dbReference type="NCBI Taxonomy" id="5689"/>
    <lineage>
        <taxon>Eukaryota</taxon>
        <taxon>Discoba</taxon>
        <taxon>Euglenozoa</taxon>
        <taxon>Kinetoplastea</taxon>
        <taxon>Metakinetoplastina</taxon>
        <taxon>Trypanosomatida</taxon>
        <taxon>Trypanosomatidae</taxon>
        <taxon>Leishmaniinae</taxon>
        <taxon>Leishmania</taxon>
        <taxon>lizard Leishmania</taxon>
    </lineage>
</organism>
<evidence type="ECO:0000256" key="2">
    <source>
        <dbReference type="ARBA" id="ARBA00022475"/>
    </source>
</evidence>
<keyword evidence="2" id="KW-1003">Cell membrane</keyword>
<feature type="transmembrane region" description="Helical" evidence="6">
    <location>
        <begin position="973"/>
        <end position="995"/>
    </location>
</feature>
<evidence type="ECO:0000259" key="7">
    <source>
        <dbReference type="Pfam" id="PF02687"/>
    </source>
</evidence>
<keyword evidence="4 6" id="KW-1133">Transmembrane helix</keyword>
<feature type="transmembrane region" description="Helical" evidence="6">
    <location>
        <begin position="553"/>
        <end position="576"/>
    </location>
</feature>
<keyword evidence="3 6" id="KW-0812">Transmembrane</keyword>
<evidence type="ECO:0000256" key="1">
    <source>
        <dbReference type="ARBA" id="ARBA00004651"/>
    </source>
</evidence>
<evidence type="ECO:0000256" key="3">
    <source>
        <dbReference type="ARBA" id="ARBA00022692"/>
    </source>
</evidence>
<dbReference type="PANTHER" id="PTHR32522">
    <property type="match status" value="1"/>
</dbReference>
<dbReference type="GO" id="GO:0005886">
    <property type="term" value="C:plasma membrane"/>
    <property type="evidence" value="ECO:0007669"/>
    <property type="project" value="UniProtKB-SubCell"/>
</dbReference>
<dbReference type="OrthoDB" id="312032at2759"/>
<dbReference type="PANTHER" id="PTHR32522:SF5">
    <property type="entry name" value="ABC3 TRANSPORTER PERMEASE PROTEIN DOMAIN-CONTAINING PROTEIN"/>
    <property type="match status" value="1"/>
</dbReference>
<evidence type="ECO:0000256" key="4">
    <source>
        <dbReference type="ARBA" id="ARBA00022989"/>
    </source>
</evidence>
<protein>
    <submittedName>
        <fullName evidence="8">Permease-like protein</fullName>
    </submittedName>
</protein>
<dbReference type="VEuPathDB" id="TriTrypDB:LtaPh_2305300"/>
<evidence type="ECO:0000256" key="6">
    <source>
        <dbReference type="SAM" id="Phobius"/>
    </source>
</evidence>
<feature type="transmembrane region" description="Helical" evidence="6">
    <location>
        <begin position="443"/>
        <end position="472"/>
    </location>
</feature>
<dbReference type="EMBL" id="BLBS01000030">
    <property type="protein sequence ID" value="GET88693.1"/>
    <property type="molecule type" value="Genomic_DNA"/>
</dbReference>
<feature type="domain" description="ABC3 transporter permease C-terminal" evidence="7">
    <location>
        <begin position="980"/>
        <end position="1099"/>
    </location>
</feature>
<dbReference type="Proteomes" id="UP000419144">
    <property type="component" value="Unassembled WGS sequence"/>
</dbReference>
<keyword evidence="5 6" id="KW-0472">Membrane</keyword>
<feature type="transmembrane region" description="Helical" evidence="6">
    <location>
        <begin position="395"/>
        <end position="422"/>
    </location>
</feature>
<dbReference type="AlphaFoldDB" id="A0A640KGL5"/>
<feature type="transmembrane region" description="Helical" evidence="6">
    <location>
        <begin position="642"/>
        <end position="663"/>
    </location>
</feature>
<comment type="subcellular location">
    <subcellularLocation>
        <location evidence="1">Cell membrane</location>
        <topology evidence="1">Multi-pass membrane protein</topology>
    </subcellularLocation>
</comment>
<feature type="transmembrane region" description="Helical" evidence="6">
    <location>
        <begin position="582"/>
        <end position="604"/>
    </location>
</feature>
<evidence type="ECO:0000313" key="8">
    <source>
        <dbReference type="EMBL" id="GET88693.1"/>
    </source>
</evidence>
<dbReference type="Pfam" id="PF02687">
    <property type="entry name" value="FtsX"/>
    <property type="match status" value="2"/>
</dbReference>
<keyword evidence="9" id="KW-1185">Reference proteome</keyword>
<feature type="transmembrane region" description="Helical" evidence="6">
    <location>
        <begin position="1067"/>
        <end position="1094"/>
    </location>
</feature>
<feature type="transmembrane region" description="Helical" evidence="6">
    <location>
        <begin position="41"/>
        <end position="63"/>
    </location>
</feature>
<feature type="transmembrane region" description="Helical" evidence="6">
    <location>
        <begin position="1030"/>
        <end position="1055"/>
    </location>
</feature>
<sequence>MSIAVFVNKSEDSEDRAGFFETLKLSWVYTVADVRRRPRNIIIGITSVMLLVFFSAVVLIGIWKTPYILLRLAELTVGEMDIILYGDNGGETFLLNYTKLNQSFAKSPVVAGSAPRWFARANLTSEATHRAHKHHSGGRSATHSFTEVNILLINSELEKQSGIGRGWRYREIGFDEAQIFHSAASYIGVSANKGERVHLSISLSSLISAMGMDTVSLNITRPKEVTSPHSLYLAAFFMINNITDDSVSVFDAVSLNMAATMADAVETIDGKYSSSIGNAVIMDCRQFVNVLLDQSCLLRPQSIKPSGSYYFPTTAELFNISLPSTDSLNIQDYAMMVVVMLEGRYDMYYADTKQRRAMLTEKSNELMKAVGLSFHGTVQFPLDETIDALDTFRTLMTAACVAVAVGIVVLGIILTFTLLQINAEERQLEFAMIRAQGMQRTQIIGILVMQTLVFTVPGTTVGVALACATNTVLEWMLADFTKAPSHLGNVPIIAVVIGIAIGLLLPLVATYSPVKRALSGNLRDALNVYRQVYNEAHVKAIRLDAMGLRMSQIFFGIFLVFAGFLVYYLMPLSFIFSNMMMFFILLDFVLICMIAGLCMMTYVVQKPAEVLVLYLLLWGREKRLWMLIQKNLRSHHDRNSKAYLMFLLSVACLVAFGMMFGMMSTVSSQLAKLTAGAPVTVTSAYFQYPLDQAHLDAFMRGEGSPYATQWAYTSFPLREYPQVASKTQVGSLVGNFRTIGVRAVTEFFMDATYPTFNMVSSYRKGYEYPHNTFHQRDVIRSMYEHPPHRNVRKGNDIIVNGFPSGIDIPNVTMKESLVIPMIISSAARDELGLDVNSAAQLRFDYFLNNSLQAMSTIFYLEPRAFMNRISGFLAVSSLPILFNQGTILVPTTFFKSLLNPVVLDFEAGQKVSMTGQSVLEVRQAVLYVQLRSNVTKREREIFVNALQAHTDTMHHTTIDTEASVEQLRSVQNLIMGFFYFTAVISITLCAFMMWVTFISNVQMNAWTFGVLRSIGFCTAELMRCTIYESLCIVISAFALGLVVGVVVGVTMAIQLCEIMVIPFYFSFPYALVIIVFTLTLAAAVVGSMAPLLSLRKKPIPALRDV</sequence>
<accession>A0A640KGL5</accession>
<feature type="transmembrane region" description="Helical" evidence="6">
    <location>
        <begin position="492"/>
        <end position="514"/>
    </location>
</feature>
<evidence type="ECO:0000313" key="9">
    <source>
        <dbReference type="Proteomes" id="UP000419144"/>
    </source>
</evidence>
<evidence type="ECO:0000256" key="5">
    <source>
        <dbReference type="ARBA" id="ARBA00023136"/>
    </source>
</evidence>
<name>A0A640KGL5_LEITA</name>
<comment type="caution">
    <text evidence="8">The sequence shown here is derived from an EMBL/GenBank/DDBJ whole genome shotgun (WGS) entry which is preliminary data.</text>
</comment>
<gene>
    <name evidence="8" type="ORF">LtaPh_2305300</name>
</gene>
<reference evidence="8" key="1">
    <citation type="submission" date="2019-11" db="EMBL/GenBank/DDBJ databases">
        <title>Leishmania tarentolae CDS.</title>
        <authorList>
            <person name="Goto Y."/>
            <person name="Yamagishi J."/>
        </authorList>
    </citation>
    <scope>NUCLEOTIDE SEQUENCE [LARGE SCALE GENOMIC DNA]</scope>
    <source>
        <strain evidence="8">Parrot Tar II</strain>
    </source>
</reference>